<feature type="transmembrane region" description="Helical" evidence="1">
    <location>
        <begin position="90"/>
        <end position="109"/>
    </location>
</feature>
<keyword evidence="3" id="KW-1185">Reference proteome</keyword>
<dbReference type="AlphaFoldDB" id="A0A835ILH7"/>
<evidence type="ECO:0000256" key="1">
    <source>
        <dbReference type="SAM" id="Phobius"/>
    </source>
</evidence>
<protein>
    <submittedName>
        <fullName evidence="2">Uncharacterized protein</fullName>
    </submittedName>
</protein>
<gene>
    <name evidence="2" type="ORF">IFM89_006586</name>
</gene>
<feature type="transmembrane region" description="Helical" evidence="1">
    <location>
        <begin position="22"/>
        <end position="48"/>
    </location>
</feature>
<dbReference type="EMBL" id="JADFTS010000002">
    <property type="protein sequence ID" value="KAF9619399.1"/>
    <property type="molecule type" value="Genomic_DNA"/>
</dbReference>
<accession>A0A835ILH7</accession>
<keyword evidence="1" id="KW-0472">Membrane</keyword>
<name>A0A835ILH7_9MAGN</name>
<feature type="transmembrane region" description="Helical" evidence="1">
    <location>
        <begin position="159"/>
        <end position="176"/>
    </location>
</feature>
<dbReference type="Proteomes" id="UP000631114">
    <property type="component" value="Unassembled WGS sequence"/>
</dbReference>
<organism evidence="2 3">
    <name type="scientific">Coptis chinensis</name>
    <dbReference type="NCBI Taxonomy" id="261450"/>
    <lineage>
        <taxon>Eukaryota</taxon>
        <taxon>Viridiplantae</taxon>
        <taxon>Streptophyta</taxon>
        <taxon>Embryophyta</taxon>
        <taxon>Tracheophyta</taxon>
        <taxon>Spermatophyta</taxon>
        <taxon>Magnoliopsida</taxon>
        <taxon>Ranunculales</taxon>
        <taxon>Ranunculaceae</taxon>
        <taxon>Coptidoideae</taxon>
        <taxon>Coptis</taxon>
    </lineage>
</organism>
<evidence type="ECO:0000313" key="2">
    <source>
        <dbReference type="EMBL" id="KAF9619399.1"/>
    </source>
</evidence>
<evidence type="ECO:0000313" key="3">
    <source>
        <dbReference type="Proteomes" id="UP000631114"/>
    </source>
</evidence>
<reference evidence="2 3" key="1">
    <citation type="submission" date="2020-10" db="EMBL/GenBank/DDBJ databases">
        <title>The Coptis chinensis genome and diversification of protoberbering-type alkaloids.</title>
        <authorList>
            <person name="Wang B."/>
            <person name="Shu S."/>
            <person name="Song C."/>
            <person name="Liu Y."/>
        </authorList>
    </citation>
    <scope>NUCLEOTIDE SEQUENCE [LARGE SCALE GENOMIC DNA]</scope>
    <source>
        <strain evidence="2">HL-2020</strain>
        <tissue evidence="2">Leaf</tissue>
    </source>
</reference>
<feature type="transmembrane region" description="Helical" evidence="1">
    <location>
        <begin position="129"/>
        <end position="150"/>
    </location>
</feature>
<sequence>MEFYRYILRPHLWSHSPIATRLIIPVTYMILYPSLNFFKFILVCMNLFPFTKKLEIRRVGLDILLNKMGRILTLLFGFAKMWRVDHRRSVNNVLLYFFYFVDTKLRTVYNTDREMNEFKFLLLHVIENQFYLQSFVIGVTIFFTTGVLSFKSSERTGSIVVKSGYYLILISVLSAVN</sequence>
<keyword evidence="1" id="KW-1133">Transmembrane helix</keyword>
<keyword evidence="1" id="KW-0812">Transmembrane</keyword>
<proteinExistence type="predicted"/>
<comment type="caution">
    <text evidence="2">The sequence shown here is derived from an EMBL/GenBank/DDBJ whole genome shotgun (WGS) entry which is preliminary data.</text>
</comment>